<name>A0A3N4W4D6_9PAST</name>
<dbReference type="RefSeq" id="WP_124210593.1">
    <property type="nucleotide sequence ID" value="NZ_CP016615.1"/>
</dbReference>
<sequence>MAKCKVIEKCCQCQCNQTQAVGLADKLAHYRPPDRIIERNIVELATRCETCDCQTREAEDAREEP</sequence>
<organism evidence="1 2">
    <name type="scientific">Vespertiliibacter pulmonis</name>
    <dbReference type="NCBI Taxonomy" id="1443036"/>
    <lineage>
        <taxon>Bacteria</taxon>
        <taxon>Pseudomonadati</taxon>
        <taxon>Pseudomonadota</taxon>
        <taxon>Gammaproteobacteria</taxon>
        <taxon>Pasteurellales</taxon>
        <taxon>Pasteurellaceae</taxon>
        <taxon>Vespertiliibacter</taxon>
    </lineage>
</organism>
<evidence type="ECO:0000313" key="1">
    <source>
        <dbReference type="EMBL" id="RPE86031.1"/>
    </source>
</evidence>
<dbReference type="EMBL" id="RKQP01000001">
    <property type="protein sequence ID" value="RPE86031.1"/>
    <property type="molecule type" value="Genomic_DNA"/>
</dbReference>
<comment type="caution">
    <text evidence="1">The sequence shown here is derived from an EMBL/GenBank/DDBJ whole genome shotgun (WGS) entry which is preliminary data.</text>
</comment>
<protein>
    <submittedName>
        <fullName evidence="1">Uncharacterized protein</fullName>
    </submittedName>
</protein>
<dbReference type="AlphaFoldDB" id="A0A3N4W4D6"/>
<accession>A0A3N4W4D6</accession>
<keyword evidence="2" id="KW-1185">Reference proteome</keyword>
<dbReference type="Proteomes" id="UP000281691">
    <property type="component" value="Unassembled WGS sequence"/>
</dbReference>
<reference evidence="1 2" key="1">
    <citation type="submission" date="2018-11" db="EMBL/GenBank/DDBJ databases">
        <title>Genomic Encyclopedia of Type Strains, Phase IV (KMG-IV): sequencing the most valuable type-strain genomes for metagenomic binning, comparative biology and taxonomic classification.</title>
        <authorList>
            <person name="Goeker M."/>
        </authorList>
    </citation>
    <scope>NUCLEOTIDE SEQUENCE [LARGE SCALE GENOMIC DNA]</scope>
    <source>
        <strain evidence="1 2">DSM 27238</strain>
    </source>
</reference>
<dbReference type="OrthoDB" id="9951843at2"/>
<evidence type="ECO:0000313" key="2">
    <source>
        <dbReference type="Proteomes" id="UP000281691"/>
    </source>
</evidence>
<gene>
    <name evidence="1" type="ORF">EDC46_0422</name>
</gene>
<proteinExistence type="predicted"/>